<feature type="transmembrane region" description="Helical" evidence="11">
    <location>
        <begin position="231"/>
        <end position="250"/>
    </location>
</feature>
<evidence type="ECO:0000313" key="13">
    <source>
        <dbReference type="EMBL" id="SEN80140.1"/>
    </source>
</evidence>
<feature type="region of interest" description="Disordered" evidence="10">
    <location>
        <begin position="1"/>
        <end position="47"/>
    </location>
</feature>
<name>A0A1H8JHE6_9ACTN</name>
<evidence type="ECO:0000256" key="7">
    <source>
        <dbReference type="ARBA" id="ARBA00023004"/>
    </source>
</evidence>
<dbReference type="PANTHER" id="PTHR11351:SF3">
    <property type="entry name" value="BLL4393 PROTEIN"/>
    <property type="match status" value="1"/>
</dbReference>
<evidence type="ECO:0000256" key="4">
    <source>
        <dbReference type="ARBA" id="ARBA00022832"/>
    </source>
</evidence>
<comment type="similarity">
    <text evidence="2">Belongs to the fatty acid desaturase type 2 family.</text>
</comment>
<dbReference type="CDD" id="cd03505">
    <property type="entry name" value="Delta9-FADS-like"/>
    <property type="match status" value="1"/>
</dbReference>
<dbReference type="EMBL" id="FODD01000010">
    <property type="protein sequence ID" value="SEN80140.1"/>
    <property type="molecule type" value="Genomic_DNA"/>
</dbReference>
<dbReference type="InterPro" id="IPR005804">
    <property type="entry name" value="FA_desaturase_dom"/>
</dbReference>
<organism evidence="13 14">
    <name type="scientific">Actinacidiphila rubida</name>
    <dbReference type="NCBI Taxonomy" id="310780"/>
    <lineage>
        <taxon>Bacteria</taxon>
        <taxon>Bacillati</taxon>
        <taxon>Actinomycetota</taxon>
        <taxon>Actinomycetes</taxon>
        <taxon>Kitasatosporales</taxon>
        <taxon>Streptomycetaceae</taxon>
        <taxon>Actinacidiphila</taxon>
    </lineage>
</organism>
<keyword evidence="14" id="KW-1185">Reference proteome</keyword>
<keyword evidence="5 11" id="KW-1133">Transmembrane helix</keyword>
<dbReference type="Proteomes" id="UP000181951">
    <property type="component" value="Unassembled WGS sequence"/>
</dbReference>
<dbReference type="GO" id="GO:0006631">
    <property type="term" value="P:fatty acid metabolic process"/>
    <property type="evidence" value="ECO:0007669"/>
    <property type="project" value="UniProtKB-KW"/>
</dbReference>
<dbReference type="InterPro" id="IPR015876">
    <property type="entry name" value="Acyl-CoA_DS"/>
</dbReference>
<proteinExistence type="inferred from homology"/>
<comment type="subcellular location">
    <subcellularLocation>
        <location evidence="1">Membrane</location>
        <topology evidence="1">Multi-pass membrane protein</topology>
    </subcellularLocation>
</comment>
<reference evidence="13 14" key="1">
    <citation type="submission" date="2016-10" db="EMBL/GenBank/DDBJ databases">
        <authorList>
            <person name="de Groot N.N."/>
        </authorList>
    </citation>
    <scope>NUCLEOTIDE SEQUENCE [LARGE SCALE GENOMIC DNA]</scope>
    <source>
        <strain evidence="13 14">CGMCC 4.2026</strain>
    </source>
</reference>
<evidence type="ECO:0000256" key="3">
    <source>
        <dbReference type="ARBA" id="ARBA00022692"/>
    </source>
</evidence>
<evidence type="ECO:0000313" key="14">
    <source>
        <dbReference type="Proteomes" id="UP000181951"/>
    </source>
</evidence>
<keyword evidence="4" id="KW-0276">Fatty acid metabolism</keyword>
<feature type="domain" description="Fatty acid desaturase" evidence="12">
    <location>
        <begin position="92"/>
        <end position="305"/>
    </location>
</feature>
<feature type="transmembrane region" description="Helical" evidence="11">
    <location>
        <begin position="89"/>
        <end position="110"/>
    </location>
</feature>
<feature type="compositionally biased region" description="Low complexity" evidence="10">
    <location>
        <begin position="31"/>
        <end position="47"/>
    </location>
</feature>
<sequence length="354" mass="38358">MNPHDADQPDLSERTDQPDPSDRPDRPDQPDQPAAAAGPDTTAGARPLLDAPQSTAAALAMWTFVVAPPIGLVVAMAFAWGWGLSGLDVAMAVVAYLVSGFGLAIGYHRLFTHRSFKAHRGLRIALAVAGSLAVEGSPVQWVANHRRHHAFADREGDPHSPWRYGTDTRALLKGMLHAHMGWMFRRELSNRARFAPDIAADPDLRLVGRLFGLLTAVSLLLPALVGGLVTGTWSGALAGFFWAGVIRMALLHHVTWSVNSVCHVAGRRPFVSRDKATNFWPLALLSFGESWHNSHHADPTGARHGVLPGQLDPAARAIRLFEKLGWVHDVRWPSADRLTPRPVPESAGPRSSAA</sequence>
<evidence type="ECO:0000256" key="9">
    <source>
        <dbReference type="ARBA" id="ARBA00023136"/>
    </source>
</evidence>
<evidence type="ECO:0000256" key="8">
    <source>
        <dbReference type="ARBA" id="ARBA00023098"/>
    </source>
</evidence>
<feature type="transmembrane region" description="Helical" evidence="11">
    <location>
        <begin position="56"/>
        <end position="83"/>
    </location>
</feature>
<dbReference type="OrthoDB" id="19906at2"/>
<dbReference type="GO" id="GO:0016717">
    <property type="term" value="F:oxidoreductase activity, acting on paired donors, with oxidation of a pair of donors resulting in the reduction of molecular oxygen to two molecules of water"/>
    <property type="evidence" value="ECO:0007669"/>
    <property type="project" value="InterPro"/>
</dbReference>
<accession>A0A1H8JHE6</accession>
<evidence type="ECO:0000256" key="2">
    <source>
        <dbReference type="ARBA" id="ARBA00008749"/>
    </source>
</evidence>
<evidence type="ECO:0000256" key="6">
    <source>
        <dbReference type="ARBA" id="ARBA00023002"/>
    </source>
</evidence>
<dbReference type="PRINTS" id="PR00075">
    <property type="entry name" value="FACDDSATRASE"/>
</dbReference>
<keyword evidence="9 11" id="KW-0472">Membrane</keyword>
<evidence type="ECO:0000256" key="11">
    <source>
        <dbReference type="SAM" id="Phobius"/>
    </source>
</evidence>
<evidence type="ECO:0000259" key="12">
    <source>
        <dbReference type="Pfam" id="PF00487"/>
    </source>
</evidence>
<evidence type="ECO:0000256" key="1">
    <source>
        <dbReference type="ARBA" id="ARBA00004141"/>
    </source>
</evidence>
<protein>
    <submittedName>
        <fullName evidence="13">Stearoyl-CoA desaturase (Delta-9 desaturase)</fullName>
    </submittedName>
</protein>
<keyword evidence="8" id="KW-0443">Lipid metabolism</keyword>
<dbReference type="GO" id="GO:0016020">
    <property type="term" value="C:membrane"/>
    <property type="evidence" value="ECO:0007669"/>
    <property type="project" value="UniProtKB-SubCell"/>
</dbReference>
<keyword evidence="7" id="KW-0408">Iron</keyword>
<feature type="transmembrane region" description="Helical" evidence="11">
    <location>
        <begin position="206"/>
        <end position="225"/>
    </location>
</feature>
<dbReference type="STRING" id="310780.SAMN05216267_1010122"/>
<dbReference type="RefSeq" id="WP_079176025.1">
    <property type="nucleotide sequence ID" value="NZ_FODD01000010.1"/>
</dbReference>
<dbReference type="AlphaFoldDB" id="A0A1H8JHE6"/>
<feature type="compositionally biased region" description="Basic and acidic residues" evidence="10">
    <location>
        <begin position="1"/>
        <end position="29"/>
    </location>
</feature>
<dbReference type="PANTHER" id="PTHR11351">
    <property type="entry name" value="ACYL-COA DESATURASE"/>
    <property type="match status" value="1"/>
</dbReference>
<evidence type="ECO:0000256" key="5">
    <source>
        <dbReference type="ARBA" id="ARBA00022989"/>
    </source>
</evidence>
<gene>
    <name evidence="13" type="ORF">SAMN05216267_1010122</name>
</gene>
<keyword evidence="6" id="KW-0560">Oxidoreductase</keyword>
<dbReference type="Pfam" id="PF00487">
    <property type="entry name" value="FA_desaturase"/>
    <property type="match status" value="1"/>
</dbReference>
<keyword evidence="3 11" id="KW-0812">Transmembrane</keyword>
<evidence type="ECO:0000256" key="10">
    <source>
        <dbReference type="SAM" id="MobiDB-lite"/>
    </source>
</evidence>